<dbReference type="PANTHER" id="PTHR33365">
    <property type="entry name" value="YALI0B05434P"/>
    <property type="match status" value="1"/>
</dbReference>
<comment type="similarity">
    <text evidence="1">Belongs to the ustYa family.</text>
</comment>
<dbReference type="GO" id="GO:0043386">
    <property type="term" value="P:mycotoxin biosynthetic process"/>
    <property type="evidence" value="ECO:0007669"/>
    <property type="project" value="InterPro"/>
</dbReference>
<dbReference type="InterPro" id="IPR021765">
    <property type="entry name" value="UstYa-like"/>
</dbReference>
<dbReference type="GeneID" id="36591735"/>
<dbReference type="Pfam" id="PF11807">
    <property type="entry name" value="UstYa"/>
    <property type="match status" value="1"/>
</dbReference>
<feature type="transmembrane region" description="Helical" evidence="2">
    <location>
        <begin position="56"/>
        <end position="77"/>
    </location>
</feature>
<gene>
    <name evidence="3" type="ORF">K444DRAFT_633750</name>
</gene>
<evidence type="ECO:0000313" key="3">
    <source>
        <dbReference type="EMBL" id="PMD54848.1"/>
    </source>
</evidence>
<evidence type="ECO:0000313" key="4">
    <source>
        <dbReference type="Proteomes" id="UP000235371"/>
    </source>
</evidence>
<keyword evidence="2" id="KW-1133">Transmembrane helix</keyword>
<name>A0A2J6SVP4_9HELO</name>
<sequence>MAMASSVSKKFLPPNAFIKRETQYEPLTSGENDIESESGSDTLLLLSKRGFNSVSFFSWLVIIANLVIFVFSGSALFHTYKRGEKIHINENLKTLSLYFGCPCNHVVRKQAIYKVLSSPPQRHRNPPHNSHEPSTIRRWRLHNLQRPPKSRSRCHWSRLSPEHIWSVSHSDILKMRKDPEVVAKLPPEYGENAYVGKALAFHHIYCLNSIRQALYKDYYYPDGDPYPLFNLHTSHCIQVLLEHLMCEPDPGIYLFRWMDKYPMPIADTNIWSRCWDFESFLEQYRSMAISNISELDLVKPDYGKFVPAPTFIVETLENATKVEDGSV</sequence>
<dbReference type="STRING" id="1095630.A0A2J6SVP4"/>
<organism evidence="3 4">
    <name type="scientific">Hyaloscypha bicolor E</name>
    <dbReference type="NCBI Taxonomy" id="1095630"/>
    <lineage>
        <taxon>Eukaryota</taxon>
        <taxon>Fungi</taxon>
        <taxon>Dikarya</taxon>
        <taxon>Ascomycota</taxon>
        <taxon>Pezizomycotina</taxon>
        <taxon>Leotiomycetes</taxon>
        <taxon>Helotiales</taxon>
        <taxon>Hyaloscyphaceae</taxon>
        <taxon>Hyaloscypha</taxon>
        <taxon>Hyaloscypha bicolor</taxon>
    </lineage>
</organism>
<dbReference type="EMBL" id="KZ613856">
    <property type="protein sequence ID" value="PMD54848.1"/>
    <property type="molecule type" value="Genomic_DNA"/>
</dbReference>
<evidence type="ECO:0000256" key="2">
    <source>
        <dbReference type="SAM" id="Phobius"/>
    </source>
</evidence>
<dbReference type="OrthoDB" id="3687641at2759"/>
<dbReference type="PANTHER" id="PTHR33365:SF14">
    <property type="entry name" value="TAT PATHWAY SIGNAL SEQUENCE"/>
    <property type="match status" value="1"/>
</dbReference>
<dbReference type="RefSeq" id="XP_024731752.1">
    <property type="nucleotide sequence ID" value="XM_024883658.1"/>
</dbReference>
<protein>
    <submittedName>
        <fullName evidence="3">Uncharacterized protein</fullName>
    </submittedName>
</protein>
<proteinExistence type="inferred from homology"/>
<dbReference type="InParanoid" id="A0A2J6SVP4"/>
<dbReference type="AlphaFoldDB" id="A0A2J6SVP4"/>
<dbReference type="Proteomes" id="UP000235371">
    <property type="component" value="Unassembled WGS sequence"/>
</dbReference>
<reference evidence="3 4" key="1">
    <citation type="submission" date="2016-04" db="EMBL/GenBank/DDBJ databases">
        <title>A degradative enzymes factory behind the ericoid mycorrhizal symbiosis.</title>
        <authorList>
            <consortium name="DOE Joint Genome Institute"/>
            <person name="Martino E."/>
            <person name="Morin E."/>
            <person name="Grelet G."/>
            <person name="Kuo A."/>
            <person name="Kohler A."/>
            <person name="Daghino S."/>
            <person name="Barry K."/>
            <person name="Choi C."/>
            <person name="Cichocki N."/>
            <person name="Clum A."/>
            <person name="Copeland A."/>
            <person name="Hainaut M."/>
            <person name="Haridas S."/>
            <person name="Labutti K."/>
            <person name="Lindquist E."/>
            <person name="Lipzen A."/>
            <person name="Khouja H.-R."/>
            <person name="Murat C."/>
            <person name="Ohm R."/>
            <person name="Olson A."/>
            <person name="Spatafora J."/>
            <person name="Veneault-Fourrey C."/>
            <person name="Henrissat B."/>
            <person name="Grigoriev I."/>
            <person name="Martin F."/>
            <person name="Perotto S."/>
        </authorList>
    </citation>
    <scope>NUCLEOTIDE SEQUENCE [LARGE SCALE GENOMIC DNA]</scope>
    <source>
        <strain evidence="3 4">E</strain>
    </source>
</reference>
<keyword evidence="2" id="KW-0472">Membrane</keyword>
<accession>A0A2J6SVP4</accession>
<keyword evidence="4" id="KW-1185">Reference proteome</keyword>
<keyword evidence="2" id="KW-0812">Transmembrane</keyword>
<evidence type="ECO:0000256" key="1">
    <source>
        <dbReference type="ARBA" id="ARBA00035112"/>
    </source>
</evidence>